<accession>A0ABP4PRF1</accession>
<evidence type="ECO:0000256" key="1">
    <source>
        <dbReference type="SAM" id="MobiDB-lite"/>
    </source>
</evidence>
<organism evidence="2 3">
    <name type="scientific">Kribbella sancticallisti</name>
    <dbReference type="NCBI Taxonomy" id="460087"/>
    <lineage>
        <taxon>Bacteria</taxon>
        <taxon>Bacillati</taxon>
        <taxon>Actinomycetota</taxon>
        <taxon>Actinomycetes</taxon>
        <taxon>Propionibacteriales</taxon>
        <taxon>Kribbellaceae</taxon>
        <taxon>Kribbella</taxon>
    </lineage>
</organism>
<evidence type="ECO:0000313" key="2">
    <source>
        <dbReference type="EMBL" id="GAA1589115.1"/>
    </source>
</evidence>
<feature type="region of interest" description="Disordered" evidence="1">
    <location>
        <begin position="84"/>
        <end position="123"/>
    </location>
</feature>
<evidence type="ECO:0000313" key="3">
    <source>
        <dbReference type="Proteomes" id="UP001500393"/>
    </source>
</evidence>
<sequence length="123" mass="13785">MNKWPLICANRSEATLLSGAKPRTNATVNQPLDRYLAEADLKFNTLDVYRGYAEKHIRPFLGQEAVALRAQILEDTVRRNLPMPPIKRIATDHNTSVGTAQRAVNCSRLGPRRAQLRPPRPTG</sequence>
<proteinExistence type="predicted"/>
<name>A0ABP4PRF1_9ACTN</name>
<dbReference type="Proteomes" id="UP001500393">
    <property type="component" value="Unassembled WGS sequence"/>
</dbReference>
<reference evidence="3" key="1">
    <citation type="journal article" date="2019" name="Int. J. Syst. Evol. Microbiol.">
        <title>The Global Catalogue of Microorganisms (GCM) 10K type strain sequencing project: providing services to taxonomists for standard genome sequencing and annotation.</title>
        <authorList>
            <consortium name="The Broad Institute Genomics Platform"/>
            <consortium name="The Broad Institute Genome Sequencing Center for Infectious Disease"/>
            <person name="Wu L."/>
            <person name="Ma J."/>
        </authorList>
    </citation>
    <scope>NUCLEOTIDE SEQUENCE [LARGE SCALE GENOMIC DNA]</scope>
    <source>
        <strain evidence="3">JCM 14969</strain>
    </source>
</reference>
<protein>
    <submittedName>
        <fullName evidence="2">Uncharacterized protein</fullName>
    </submittedName>
</protein>
<dbReference type="EMBL" id="BAAAOS010000033">
    <property type="protein sequence ID" value="GAA1589115.1"/>
    <property type="molecule type" value="Genomic_DNA"/>
</dbReference>
<comment type="caution">
    <text evidence="2">The sequence shown here is derived from an EMBL/GenBank/DDBJ whole genome shotgun (WGS) entry which is preliminary data.</text>
</comment>
<gene>
    <name evidence="2" type="ORF">GCM10009789_48470</name>
</gene>
<feature type="compositionally biased region" description="Polar residues" evidence="1">
    <location>
        <begin position="92"/>
        <end position="104"/>
    </location>
</feature>
<keyword evidence="3" id="KW-1185">Reference proteome</keyword>